<accession>A0A501PID3</accession>
<evidence type="ECO:0000259" key="16">
    <source>
        <dbReference type="Pfam" id="PF07715"/>
    </source>
</evidence>
<evidence type="ECO:0000256" key="8">
    <source>
        <dbReference type="ARBA" id="ARBA00023065"/>
    </source>
</evidence>
<dbReference type="GO" id="GO:0015344">
    <property type="term" value="F:siderophore uptake transmembrane transporter activity"/>
    <property type="evidence" value="ECO:0007669"/>
    <property type="project" value="TreeGrafter"/>
</dbReference>
<evidence type="ECO:0000313" key="18">
    <source>
        <dbReference type="Proteomes" id="UP000319148"/>
    </source>
</evidence>
<dbReference type="AlphaFoldDB" id="A0A501PID3"/>
<evidence type="ECO:0000256" key="1">
    <source>
        <dbReference type="ARBA" id="ARBA00004571"/>
    </source>
</evidence>
<dbReference type="Gene3D" id="2.40.170.20">
    <property type="entry name" value="TonB-dependent receptor, beta-barrel domain"/>
    <property type="match status" value="1"/>
</dbReference>
<comment type="similarity">
    <text evidence="12 13">Belongs to the TonB-dependent receptor family.</text>
</comment>
<dbReference type="InterPro" id="IPR039426">
    <property type="entry name" value="TonB-dep_rcpt-like"/>
</dbReference>
<feature type="signal peptide" evidence="14">
    <location>
        <begin position="1"/>
        <end position="27"/>
    </location>
</feature>
<dbReference type="InterPro" id="IPR012910">
    <property type="entry name" value="Plug_dom"/>
</dbReference>
<feature type="chain" id="PRO_5021446835" evidence="14">
    <location>
        <begin position="28"/>
        <end position="752"/>
    </location>
</feature>
<organism evidence="17 18">
    <name type="scientific">Emcibacter nanhaiensis</name>
    <dbReference type="NCBI Taxonomy" id="1505037"/>
    <lineage>
        <taxon>Bacteria</taxon>
        <taxon>Pseudomonadati</taxon>
        <taxon>Pseudomonadota</taxon>
        <taxon>Alphaproteobacteria</taxon>
        <taxon>Emcibacterales</taxon>
        <taxon>Emcibacteraceae</taxon>
        <taxon>Emcibacter</taxon>
    </lineage>
</organism>
<evidence type="ECO:0000256" key="4">
    <source>
        <dbReference type="ARBA" id="ARBA00022496"/>
    </source>
</evidence>
<evidence type="ECO:0000256" key="5">
    <source>
        <dbReference type="ARBA" id="ARBA00022692"/>
    </source>
</evidence>
<dbReference type="InterPro" id="IPR000531">
    <property type="entry name" value="Beta-barrel_TonB"/>
</dbReference>
<dbReference type="RefSeq" id="WP_139940789.1">
    <property type="nucleotide sequence ID" value="NZ_JBHSYP010000006.1"/>
</dbReference>
<evidence type="ECO:0000256" key="10">
    <source>
        <dbReference type="ARBA" id="ARBA00023136"/>
    </source>
</evidence>
<evidence type="ECO:0000256" key="12">
    <source>
        <dbReference type="PROSITE-ProRule" id="PRU01360"/>
    </source>
</evidence>
<dbReference type="PANTHER" id="PTHR32552:SF89">
    <property type="entry name" value="CATECHOLATE SIDEROPHORE RECEPTOR FIU"/>
    <property type="match status" value="1"/>
</dbReference>
<evidence type="ECO:0000256" key="11">
    <source>
        <dbReference type="ARBA" id="ARBA00023237"/>
    </source>
</evidence>
<dbReference type="Pfam" id="PF00593">
    <property type="entry name" value="TonB_dep_Rec_b-barrel"/>
    <property type="match status" value="1"/>
</dbReference>
<dbReference type="PANTHER" id="PTHR32552">
    <property type="entry name" value="FERRICHROME IRON RECEPTOR-RELATED"/>
    <property type="match status" value="1"/>
</dbReference>
<keyword evidence="7" id="KW-0408">Iron</keyword>
<dbReference type="CDD" id="cd01347">
    <property type="entry name" value="ligand_gated_channel"/>
    <property type="match status" value="1"/>
</dbReference>
<dbReference type="InterPro" id="IPR036942">
    <property type="entry name" value="Beta-barrel_TonB_sf"/>
</dbReference>
<keyword evidence="18" id="KW-1185">Reference proteome</keyword>
<name>A0A501PID3_9PROT</name>
<dbReference type="PROSITE" id="PS52016">
    <property type="entry name" value="TONB_DEPENDENT_REC_3"/>
    <property type="match status" value="1"/>
</dbReference>
<evidence type="ECO:0000256" key="7">
    <source>
        <dbReference type="ARBA" id="ARBA00023004"/>
    </source>
</evidence>
<evidence type="ECO:0000313" key="17">
    <source>
        <dbReference type="EMBL" id="TPD59818.1"/>
    </source>
</evidence>
<dbReference type="SUPFAM" id="SSF56935">
    <property type="entry name" value="Porins"/>
    <property type="match status" value="1"/>
</dbReference>
<protein>
    <submittedName>
        <fullName evidence="17">TonB-dependent receptor</fullName>
    </submittedName>
</protein>
<evidence type="ECO:0000256" key="3">
    <source>
        <dbReference type="ARBA" id="ARBA00022452"/>
    </source>
</evidence>
<keyword evidence="3 12" id="KW-1134">Transmembrane beta strand</keyword>
<keyword evidence="10 12" id="KW-0472">Membrane</keyword>
<dbReference type="InterPro" id="IPR037066">
    <property type="entry name" value="Plug_dom_sf"/>
</dbReference>
<dbReference type="OrthoDB" id="593427at2"/>
<evidence type="ECO:0000256" key="9">
    <source>
        <dbReference type="ARBA" id="ARBA00023077"/>
    </source>
</evidence>
<reference evidence="18" key="1">
    <citation type="submission" date="2019-06" db="EMBL/GenBank/DDBJ databases">
        <title>The complete genome of Emcibacter congregatus ZYLT.</title>
        <authorList>
            <person name="Zhao Z."/>
        </authorList>
    </citation>
    <scope>NUCLEOTIDE SEQUENCE [LARGE SCALE GENOMIC DNA]</scope>
    <source>
        <strain evidence="18">MCCC 1A06723</strain>
    </source>
</reference>
<comment type="caution">
    <text evidence="17">The sequence shown here is derived from an EMBL/GenBank/DDBJ whole genome shotgun (WGS) entry which is preliminary data.</text>
</comment>
<evidence type="ECO:0000256" key="14">
    <source>
        <dbReference type="SAM" id="SignalP"/>
    </source>
</evidence>
<dbReference type="Gene3D" id="2.170.130.10">
    <property type="entry name" value="TonB-dependent receptor, plug domain"/>
    <property type="match status" value="1"/>
</dbReference>
<keyword evidence="9 13" id="KW-0798">TonB box</keyword>
<keyword evidence="6 14" id="KW-0732">Signal</keyword>
<keyword evidence="11 12" id="KW-0998">Cell outer membrane</keyword>
<comment type="subcellular location">
    <subcellularLocation>
        <location evidence="1 12">Cell outer membrane</location>
        <topology evidence="1 12">Multi-pass membrane protein</topology>
    </subcellularLocation>
</comment>
<evidence type="ECO:0000256" key="6">
    <source>
        <dbReference type="ARBA" id="ARBA00022729"/>
    </source>
</evidence>
<sequence length="752" mass="83043">MKRMLSRKSMLLGVSAVALMTVATAQAEEEVYEDDAAEYEEIMVTGKKVTFANNATDQVMLDQKAPAASVLAVVDSLPGVLVSEGGIFGSDDWSTTVNMRGFSVGLDQQQIGTTIDGLPNGNSNYGGGSKANRYLDAENMERVEVSQGTADIGSPSHEALGGTLNFISRNPLEEEQFRVGLSYGDNNAQRMFVSYDTGEIFGNTTAYISYSHTDNDAWIGNAGGTYRDHVEAKFVTELEDWTLTGRISYDDANEDNYQRISLDSFYENPDWDRLTDQLTGIPVIDQNFRPSWSTLRKNFFAYLNAAYEGENFSAHITPYFHQQNGRGDWAPPYLVALDGTGDLQPSGTVFGGGYTERVFEVDGNPVMSYRHTHYAKRRLGFTTEVQAQLVEDNELRVGGWLESTRRDEWRDWHEIINPLASHAFVETAYWRQYDRTFNTDTILLYAEDSHEFGDLTLSAGLKKFFVDIERKDDFGNEANFSKNSDSDVLFSVGAVYNITEELEVFGGFSQNFAAIKDGVIEDLSDLAGSGNAEIQASIDSVDPETADNIDLGVRYSNDWIRFSLTGYSIKFENRIEAICSNNVSGIDYLGDDECAYTNVGGVKSKGIEAFVDIRVNDNWKLYSALTVNDSKYAGTDVKVALAPEFQLVGTLSYTKDGLNAGISAKHVGKRWGNYTTAADGITPASNVDRLPSFTIADFWVGYTLEGALGLDAIDFRLNVSNLFNEDYLGGGTPGGYFLGTARQTLATMTMKF</sequence>
<dbReference type="EMBL" id="VFIY01000010">
    <property type="protein sequence ID" value="TPD59818.1"/>
    <property type="molecule type" value="Genomic_DNA"/>
</dbReference>
<gene>
    <name evidence="17" type="ORF">FIV46_10025</name>
</gene>
<evidence type="ECO:0000259" key="15">
    <source>
        <dbReference type="Pfam" id="PF00593"/>
    </source>
</evidence>
<keyword evidence="4" id="KW-0410">Iron transport</keyword>
<feature type="domain" description="TonB-dependent receptor plug" evidence="16">
    <location>
        <begin position="61"/>
        <end position="152"/>
    </location>
</feature>
<keyword evidence="2 12" id="KW-0813">Transport</keyword>
<keyword evidence="17" id="KW-0675">Receptor</keyword>
<dbReference type="Proteomes" id="UP000319148">
    <property type="component" value="Unassembled WGS sequence"/>
</dbReference>
<keyword evidence="8" id="KW-0406">Ion transport</keyword>
<evidence type="ECO:0000256" key="13">
    <source>
        <dbReference type="RuleBase" id="RU003357"/>
    </source>
</evidence>
<keyword evidence="5 12" id="KW-0812">Transmembrane</keyword>
<evidence type="ECO:0000256" key="2">
    <source>
        <dbReference type="ARBA" id="ARBA00022448"/>
    </source>
</evidence>
<dbReference type="Pfam" id="PF07715">
    <property type="entry name" value="Plug"/>
    <property type="match status" value="1"/>
</dbReference>
<dbReference type="GO" id="GO:0009279">
    <property type="term" value="C:cell outer membrane"/>
    <property type="evidence" value="ECO:0007669"/>
    <property type="project" value="UniProtKB-SubCell"/>
</dbReference>
<proteinExistence type="inferred from homology"/>
<feature type="domain" description="TonB-dependent receptor-like beta-barrel" evidence="15">
    <location>
        <begin position="260"/>
        <end position="722"/>
    </location>
</feature>